<evidence type="ECO:0000256" key="6">
    <source>
        <dbReference type="ARBA" id="ARBA00023242"/>
    </source>
</evidence>
<feature type="region of interest" description="Disordered" evidence="7">
    <location>
        <begin position="707"/>
        <end position="726"/>
    </location>
</feature>
<evidence type="ECO:0000256" key="7">
    <source>
        <dbReference type="SAM" id="MobiDB-lite"/>
    </source>
</evidence>
<dbReference type="InterPro" id="IPR001138">
    <property type="entry name" value="Zn2Cys6_DnaBD"/>
</dbReference>
<dbReference type="InterPro" id="IPR021858">
    <property type="entry name" value="Fun_TF"/>
</dbReference>
<keyword evidence="3" id="KW-0805">Transcription regulation</keyword>
<dbReference type="EMBL" id="MU858077">
    <property type="protein sequence ID" value="KAK4215633.1"/>
    <property type="molecule type" value="Genomic_DNA"/>
</dbReference>
<evidence type="ECO:0000313" key="9">
    <source>
        <dbReference type="EMBL" id="KAK4215633.1"/>
    </source>
</evidence>
<dbReference type="Pfam" id="PF11951">
    <property type="entry name" value="Fungal_trans_2"/>
    <property type="match status" value="1"/>
</dbReference>
<reference evidence="9" key="1">
    <citation type="journal article" date="2023" name="Mol. Phylogenet. Evol.">
        <title>Genome-scale phylogeny and comparative genomics of the fungal order Sordariales.</title>
        <authorList>
            <person name="Hensen N."/>
            <person name="Bonometti L."/>
            <person name="Westerberg I."/>
            <person name="Brannstrom I.O."/>
            <person name="Guillou S."/>
            <person name="Cros-Aarteil S."/>
            <person name="Calhoun S."/>
            <person name="Haridas S."/>
            <person name="Kuo A."/>
            <person name="Mondo S."/>
            <person name="Pangilinan J."/>
            <person name="Riley R."/>
            <person name="LaButti K."/>
            <person name="Andreopoulos B."/>
            <person name="Lipzen A."/>
            <person name="Chen C."/>
            <person name="Yan M."/>
            <person name="Daum C."/>
            <person name="Ng V."/>
            <person name="Clum A."/>
            <person name="Steindorff A."/>
            <person name="Ohm R.A."/>
            <person name="Martin F."/>
            <person name="Silar P."/>
            <person name="Natvig D.O."/>
            <person name="Lalanne C."/>
            <person name="Gautier V."/>
            <person name="Ament-Velasquez S.L."/>
            <person name="Kruys A."/>
            <person name="Hutchinson M.I."/>
            <person name="Powell A.J."/>
            <person name="Barry K."/>
            <person name="Miller A.N."/>
            <person name="Grigoriev I.V."/>
            <person name="Debuchy R."/>
            <person name="Gladieux P."/>
            <person name="Hiltunen Thoren M."/>
            <person name="Johannesson H."/>
        </authorList>
    </citation>
    <scope>NUCLEOTIDE SEQUENCE</scope>
    <source>
        <strain evidence="9">PSN293</strain>
    </source>
</reference>
<feature type="compositionally biased region" description="Polar residues" evidence="7">
    <location>
        <begin position="176"/>
        <end position="185"/>
    </location>
</feature>
<keyword evidence="4" id="KW-0238">DNA-binding</keyword>
<dbReference type="PROSITE" id="PS00463">
    <property type="entry name" value="ZN2_CY6_FUNGAL_1"/>
    <property type="match status" value="1"/>
</dbReference>
<dbReference type="InterPro" id="IPR036864">
    <property type="entry name" value="Zn2-C6_fun-type_DNA-bd_sf"/>
</dbReference>
<evidence type="ECO:0000313" key="10">
    <source>
        <dbReference type="Proteomes" id="UP001301769"/>
    </source>
</evidence>
<evidence type="ECO:0000256" key="1">
    <source>
        <dbReference type="ARBA" id="ARBA00004123"/>
    </source>
</evidence>
<dbReference type="SMART" id="SM00066">
    <property type="entry name" value="GAL4"/>
    <property type="match status" value="1"/>
</dbReference>
<dbReference type="GO" id="GO:0000976">
    <property type="term" value="F:transcription cis-regulatory region binding"/>
    <property type="evidence" value="ECO:0007669"/>
    <property type="project" value="TreeGrafter"/>
</dbReference>
<organism evidence="9 10">
    <name type="scientific">Rhypophila decipiens</name>
    <dbReference type="NCBI Taxonomy" id="261697"/>
    <lineage>
        <taxon>Eukaryota</taxon>
        <taxon>Fungi</taxon>
        <taxon>Dikarya</taxon>
        <taxon>Ascomycota</taxon>
        <taxon>Pezizomycotina</taxon>
        <taxon>Sordariomycetes</taxon>
        <taxon>Sordariomycetidae</taxon>
        <taxon>Sordariales</taxon>
        <taxon>Naviculisporaceae</taxon>
        <taxon>Rhypophila</taxon>
    </lineage>
</organism>
<dbReference type="PROSITE" id="PS50048">
    <property type="entry name" value="ZN2_CY6_FUNGAL_2"/>
    <property type="match status" value="1"/>
</dbReference>
<feature type="compositionally biased region" description="Basic and acidic residues" evidence="7">
    <location>
        <begin position="717"/>
        <end position="726"/>
    </location>
</feature>
<keyword evidence="10" id="KW-1185">Reference proteome</keyword>
<feature type="compositionally biased region" description="Low complexity" evidence="7">
    <location>
        <begin position="136"/>
        <end position="148"/>
    </location>
</feature>
<keyword evidence="5" id="KW-0804">Transcription</keyword>
<feature type="compositionally biased region" description="Low complexity" evidence="7">
    <location>
        <begin position="216"/>
        <end position="227"/>
    </location>
</feature>
<dbReference type="GO" id="GO:0045944">
    <property type="term" value="P:positive regulation of transcription by RNA polymerase II"/>
    <property type="evidence" value="ECO:0007669"/>
    <property type="project" value="TreeGrafter"/>
</dbReference>
<dbReference type="PANTHER" id="PTHR37534:SF10">
    <property type="entry name" value="ZN(II)2CYS6 TRANSCRIPTION FACTOR (EUROFUNG)"/>
    <property type="match status" value="1"/>
</dbReference>
<dbReference type="Pfam" id="PF00172">
    <property type="entry name" value="Zn_clus"/>
    <property type="match status" value="1"/>
</dbReference>
<feature type="region of interest" description="Disordered" evidence="7">
    <location>
        <begin position="206"/>
        <end position="236"/>
    </location>
</feature>
<dbReference type="Gene3D" id="4.10.240.10">
    <property type="entry name" value="Zn(2)-C6 fungal-type DNA-binding domain"/>
    <property type="match status" value="1"/>
</dbReference>
<evidence type="ECO:0000256" key="2">
    <source>
        <dbReference type="ARBA" id="ARBA00022833"/>
    </source>
</evidence>
<name>A0AAN7B9B9_9PEZI</name>
<dbReference type="AlphaFoldDB" id="A0AAN7B9B9"/>
<feature type="region of interest" description="Disordered" evidence="7">
    <location>
        <begin position="15"/>
        <end position="42"/>
    </location>
</feature>
<feature type="compositionally biased region" description="Acidic residues" evidence="7">
    <location>
        <begin position="166"/>
        <end position="175"/>
    </location>
</feature>
<dbReference type="Proteomes" id="UP001301769">
    <property type="component" value="Unassembled WGS sequence"/>
</dbReference>
<sequence length="726" mass="81262">MSDYYHHFLSSMAGAGGQSMGGQPENSPPIPHHQAMLNAGPPLTNPYQSLGYFTGFPEPIMFNAPKAQRSRRKSAPGLDHIKHRRTRSGCYTCRSRRVKCDEVRPICERCRKGKRECNYPEPTPAKGAASTGSRESSGQSQQTSPSSSHCGDDDEDAGLESNLDPILDEEEDDTEPQSATTQSSMPIFPPRRTSTASMFGLQRIATGPRQESETRSPGGNNSSSSPSALRTKNSMSGLSTPGLPGTFFPTSSARPDWSSFPTDVQFYLNYFYDNIGHYHYCMVNDSDDFFRTVLLGMAARNDALLYAVVGFSAYHYMLKAPNGRIKDFLHYYNLSVSVLLAFLKSKERHNIATLLTILQLATMEEYLGDWVNLMGHQKAALEVLTQLFSPQTVMQSPASRMILTWYARFDVFIGIMGSCETSLPREWFATNVEYYDSKIAQEPGNLSWKIESASARLRFIAMEMSHLFGRGARKEVSEEEYAVEHDRLSMALEEWKNSREPALEDGSHLVTEFENSHVVGPDDIVSPFVPGTLFRPPLFAWTILTCEWHSIVLMHASQAVSEPSDETRERMTEHAHAICQTCQSVQLWPLSPGGSMIILHPCLAIASLFVLRDTKHDMWIRRKFALLEGMGYISPKTMRTRMAELFNDQSCLHWWLPNHEGFTPILQTIRNFADDRNAAAVSTQGDNLGQVRHVFSKMEIGQQTDIKTECGSNSGSREIKSESSSA</sequence>
<reference evidence="9" key="2">
    <citation type="submission" date="2023-05" db="EMBL/GenBank/DDBJ databases">
        <authorList>
            <consortium name="Lawrence Berkeley National Laboratory"/>
            <person name="Steindorff A."/>
            <person name="Hensen N."/>
            <person name="Bonometti L."/>
            <person name="Westerberg I."/>
            <person name="Brannstrom I.O."/>
            <person name="Guillou S."/>
            <person name="Cros-Aarteil S."/>
            <person name="Calhoun S."/>
            <person name="Haridas S."/>
            <person name="Kuo A."/>
            <person name="Mondo S."/>
            <person name="Pangilinan J."/>
            <person name="Riley R."/>
            <person name="Labutti K."/>
            <person name="Andreopoulos B."/>
            <person name="Lipzen A."/>
            <person name="Chen C."/>
            <person name="Yanf M."/>
            <person name="Daum C."/>
            <person name="Ng V."/>
            <person name="Clum A."/>
            <person name="Ohm R."/>
            <person name="Martin F."/>
            <person name="Silar P."/>
            <person name="Natvig D."/>
            <person name="Lalanne C."/>
            <person name="Gautier V."/>
            <person name="Ament-Velasquez S.L."/>
            <person name="Kruys A."/>
            <person name="Hutchinson M.I."/>
            <person name="Powell A.J."/>
            <person name="Barry K."/>
            <person name="Miller A.N."/>
            <person name="Grigoriev I.V."/>
            <person name="Debuchy R."/>
            <person name="Gladieux P."/>
            <person name="Thoren M.H."/>
            <person name="Johannesson H."/>
        </authorList>
    </citation>
    <scope>NUCLEOTIDE SEQUENCE</scope>
    <source>
        <strain evidence="9">PSN293</strain>
    </source>
</reference>
<dbReference type="CDD" id="cd00067">
    <property type="entry name" value="GAL4"/>
    <property type="match status" value="1"/>
</dbReference>
<dbReference type="PANTHER" id="PTHR37534">
    <property type="entry name" value="TRANSCRIPTIONAL ACTIVATOR PROTEIN UGA3"/>
    <property type="match status" value="1"/>
</dbReference>
<comment type="subcellular location">
    <subcellularLocation>
        <location evidence="1">Nucleus</location>
    </subcellularLocation>
</comment>
<feature type="region of interest" description="Disordered" evidence="7">
    <location>
        <begin position="114"/>
        <end position="193"/>
    </location>
</feature>
<dbReference type="GO" id="GO:0000981">
    <property type="term" value="F:DNA-binding transcription factor activity, RNA polymerase II-specific"/>
    <property type="evidence" value="ECO:0007669"/>
    <property type="project" value="InterPro"/>
</dbReference>
<evidence type="ECO:0000259" key="8">
    <source>
        <dbReference type="PROSITE" id="PS50048"/>
    </source>
</evidence>
<protein>
    <recommendedName>
        <fullName evidence="8">Zn(2)-C6 fungal-type domain-containing protein</fullName>
    </recommendedName>
</protein>
<keyword evidence="6" id="KW-0539">Nucleus</keyword>
<evidence type="ECO:0000256" key="5">
    <source>
        <dbReference type="ARBA" id="ARBA00023163"/>
    </source>
</evidence>
<dbReference type="GO" id="GO:0008270">
    <property type="term" value="F:zinc ion binding"/>
    <property type="evidence" value="ECO:0007669"/>
    <property type="project" value="InterPro"/>
</dbReference>
<comment type="caution">
    <text evidence="9">The sequence shown here is derived from an EMBL/GenBank/DDBJ whole genome shotgun (WGS) entry which is preliminary data.</text>
</comment>
<proteinExistence type="predicted"/>
<evidence type="ECO:0000256" key="4">
    <source>
        <dbReference type="ARBA" id="ARBA00023125"/>
    </source>
</evidence>
<accession>A0AAN7B9B9</accession>
<gene>
    <name evidence="9" type="ORF">QBC37DRAFT_386051</name>
</gene>
<feature type="domain" description="Zn(2)-C6 fungal-type" evidence="8">
    <location>
        <begin position="89"/>
        <end position="119"/>
    </location>
</feature>
<dbReference type="GO" id="GO:0005634">
    <property type="term" value="C:nucleus"/>
    <property type="evidence" value="ECO:0007669"/>
    <property type="project" value="UniProtKB-SubCell"/>
</dbReference>
<evidence type="ECO:0000256" key="3">
    <source>
        <dbReference type="ARBA" id="ARBA00023015"/>
    </source>
</evidence>
<dbReference type="SUPFAM" id="SSF57701">
    <property type="entry name" value="Zn2/Cys6 DNA-binding domain"/>
    <property type="match status" value="1"/>
</dbReference>
<keyword evidence="2" id="KW-0862">Zinc</keyword>